<evidence type="ECO:0000313" key="10">
    <source>
        <dbReference type="EMBL" id="MXP39511.1"/>
    </source>
</evidence>
<comment type="similarity">
    <text evidence="2">Belongs to the outer membrane factor (OMF) (TC 1.B.17) family.</text>
</comment>
<gene>
    <name evidence="10" type="ORF">GRI59_12950</name>
</gene>
<protein>
    <recommendedName>
        <fullName evidence="12">TolC family protein</fullName>
    </recommendedName>
</protein>
<keyword evidence="5 9" id="KW-0812">Transmembrane</keyword>
<evidence type="ECO:0000313" key="11">
    <source>
        <dbReference type="Proteomes" id="UP000430021"/>
    </source>
</evidence>
<dbReference type="Proteomes" id="UP000430021">
    <property type="component" value="Unassembled WGS sequence"/>
</dbReference>
<dbReference type="GO" id="GO:0009279">
    <property type="term" value="C:cell outer membrane"/>
    <property type="evidence" value="ECO:0007669"/>
    <property type="project" value="UniProtKB-SubCell"/>
</dbReference>
<evidence type="ECO:0000256" key="5">
    <source>
        <dbReference type="ARBA" id="ARBA00022692"/>
    </source>
</evidence>
<keyword evidence="9" id="KW-1133">Transmembrane helix</keyword>
<dbReference type="EMBL" id="WTYB01000003">
    <property type="protein sequence ID" value="MXP39511.1"/>
    <property type="molecule type" value="Genomic_DNA"/>
</dbReference>
<dbReference type="PANTHER" id="PTHR30026:SF22">
    <property type="entry name" value="OUTER MEMBRANE EFFLUX PROTEIN"/>
    <property type="match status" value="1"/>
</dbReference>
<keyword evidence="3" id="KW-0813">Transport</keyword>
<accession>A0A6I4UKH0</accession>
<dbReference type="InterPro" id="IPR051906">
    <property type="entry name" value="TolC-like"/>
</dbReference>
<organism evidence="10 11">
    <name type="scientific">Erythrobacter ramosus</name>
    <dbReference type="NCBI Taxonomy" id="35811"/>
    <lineage>
        <taxon>Bacteria</taxon>
        <taxon>Pseudomonadati</taxon>
        <taxon>Pseudomonadota</taxon>
        <taxon>Alphaproteobacteria</taxon>
        <taxon>Sphingomonadales</taxon>
        <taxon>Erythrobacteraceae</taxon>
        <taxon>Erythrobacter/Porphyrobacter group</taxon>
        <taxon>Erythrobacter</taxon>
    </lineage>
</organism>
<feature type="transmembrane region" description="Helical" evidence="9">
    <location>
        <begin position="67"/>
        <end position="86"/>
    </location>
</feature>
<dbReference type="GO" id="GO:0015562">
    <property type="term" value="F:efflux transmembrane transporter activity"/>
    <property type="evidence" value="ECO:0007669"/>
    <property type="project" value="InterPro"/>
</dbReference>
<keyword evidence="4" id="KW-1134">Transmembrane beta strand</keyword>
<evidence type="ECO:0000256" key="2">
    <source>
        <dbReference type="ARBA" id="ARBA00007613"/>
    </source>
</evidence>
<evidence type="ECO:0000256" key="8">
    <source>
        <dbReference type="SAM" id="Coils"/>
    </source>
</evidence>
<dbReference type="GO" id="GO:1990281">
    <property type="term" value="C:efflux pump complex"/>
    <property type="evidence" value="ECO:0007669"/>
    <property type="project" value="TreeGrafter"/>
</dbReference>
<dbReference type="Pfam" id="PF02321">
    <property type="entry name" value="OEP"/>
    <property type="match status" value="1"/>
</dbReference>
<dbReference type="AlphaFoldDB" id="A0A6I4UKH0"/>
<keyword evidence="8" id="KW-0175">Coiled coil</keyword>
<keyword evidence="6 9" id="KW-0472">Membrane</keyword>
<proteinExistence type="inferred from homology"/>
<evidence type="ECO:0000256" key="3">
    <source>
        <dbReference type="ARBA" id="ARBA00022448"/>
    </source>
</evidence>
<evidence type="ECO:0000256" key="7">
    <source>
        <dbReference type="ARBA" id="ARBA00023237"/>
    </source>
</evidence>
<name>A0A6I4UKH0_9SPHN</name>
<dbReference type="Gene3D" id="1.20.1600.10">
    <property type="entry name" value="Outer membrane efflux proteins (OEP)"/>
    <property type="match status" value="1"/>
</dbReference>
<keyword evidence="7" id="KW-0998">Cell outer membrane</keyword>
<comment type="subcellular location">
    <subcellularLocation>
        <location evidence="1">Cell outer membrane</location>
    </subcellularLocation>
</comment>
<evidence type="ECO:0000256" key="4">
    <source>
        <dbReference type="ARBA" id="ARBA00022452"/>
    </source>
</evidence>
<evidence type="ECO:0008006" key="12">
    <source>
        <dbReference type="Google" id="ProtNLM"/>
    </source>
</evidence>
<feature type="coiled-coil region" evidence="8">
    <location>
        <begin position="392"/>
        <end position="419"/>
    </location>
</feature>
<dbReference type="InterPro" id="IPR003423">
    <property type="entry name" value="OMP_efflux"/>
</dbReference>
<dbReference type="PANTHER" id="PTHR30026">
    <property type="entry name" value="OUTER MEMBRANE PROTEIN TOLC"/>
    <property type="match status" value="1"/>
</dbReference>
<evidence type="ECO:0000256" key="6">
    <source>
        <dbReference type="ARBA" id="ARBA00023136"/>
    </source>
</evidence>
<dbReference type="GO" id="GO:0015288">
    <property type="term" value="F:porin activity"/>
    <property type="evidence" value="ECO:0007669"/>
    <property type="project" value="TreeGrafter"/>
</dbReference>
<sequence>MYPVRSCSSRWRALQQWPRACRFSSIVRKKPPRRSPQTRNRIEIRQRVYSDEDMSCRLWVRDMRLRVTPVIVGLCGSLIFAGAAFAQSEGVYGPPVPAELVPAEVPEPEALPVGIPLALGQVVEIAARQHPLIMRSIADRRSSLADLRGAKWQVYPSLAVEGLALGGGNNVGTQNGVGANLILEQPLYTFGRINGTIDRAEAALESSTYAVVDTQQEIALRTVGAYYDLSLATRRELILKDALGQHQELLRTMERRVEQEVSPGSDLDLAQSRTAQIEQDLASVAGLRSTSFSRLQELVGYAEIELGSVPEFNPNLLTPTEDELVAMTLECSPRLKALQSLRAEVDAERRVAKARLFPQLLAQASTNEITGTRAGVAVRVQTGNGLSQFSAVQSVEAQIVSAEFELATNEREIRELMRTDYLTYISGLNRALASERVSRSSELVTESYKRQFITGRRGWLDVMNAVRESMTAKLSEADAEIGTLAAYSRLMLRSCIWRPTPIAMEDN</sequence>
<comment type="caution">
    <text evidence="10">The sequence shown here is derived from an EMBL/GenBank/DDBJ whole genome shotgun (WGS) entry which is preliminary data.</text>
</comment>
<evidence type="ECO:0000256" key="1">
    <source>
        <dbReference type="ARBA" id="ARBA00004442"/>
    </source>
</evidence>
<dbReference type="SUPFAM" id="SSF56954">
    <property type="entry name" value="Outer membrane efflux proteins (OEP)"/>
    <property type="match status" value="1"/>
</dbReference>
<reference evidence="10 11" key="1">
    <citation type="submission" date="2019-12" db="EMBL/GenBank/DDBJ databases">
        <title>Genomic-based taxomic classification of the family Erythrobacteraceae.</title>
        <authorList>
            <person name="Xu L."/>
        </authorList>
    </citation>
    <scope>NUCLEOTIDE SEQUENCE [LARGE SCALE GENOMIC DNA]</scope>
    <source>
        <strain evidence="10 11">JCM 10282</strain>
    </source>
</reference>
<evidence type="ECO:0000256" key="9">
    <source>
        <dbReference type="SAM" id="Phobius"/>
    </source>
</evidence>